<evidence type="ECO:0008006" key="4">
    <source>
        <dbReference type="Google" id="ProtNLM"/>
    </source>
</evidence>
<feature type="region of interest" description="Disordered" evidence="1">
    <location>
        <begin position="13"/>
        <end position="62"/>
    </location>
</feature>
<gene>
    <name evidence="2" type="ORF">HMH01_08830</name>
</gene>
<comment type="caution">
    <text evidence="2">The sequence shown here is derived from an EMBL/GenBank/DDBJ whole genome shotgun (WGS) entry which is preliminary data.</text>
</comment>
<proteinExistence type="predicted"/>
<protein>
    <recommendedName>
        <fullName evidence="4">Relaxasome subunit MobC</fullName>
    </recommendedName>
</protein>
<dbReference type="EMBL" id="JABFBC010000001">
    <property type="protein sequence ID" value="NNU80539.1"/>
    <property type="molecule type" value="Genomic_DNA"/>
</dbReference>
<name>A0A849L2M8_9RHOB</name>
<evidence type="ECO:0000313" key="3">
    <source>
        <dbReference type="Proteomes" id="UP000572377"/>
    </source>
</evidence>
<feature type="compositionally biased region" description="Basic and acidic residues" evidence="1">
    <location>
        <begin position="32"/>
        <end position="42"/>
    </location>
</feature>
<dbReference type="Proteomes" id="UP000572377">
    <property type="component" value="Unassembled WGS sequence"/>
</dbReference>
<organism evidence="2 3">
    <name type="scientific">Halovulum dunhuangense</name>
    <dbReference type="NCBI Taxonomy" id="1505036"/>
    <lineage>
        <taxon>Bacteria</taxon>
        <taxon>Pseudomonadati</taxon>
        <taxon>Pseudomonadota</taxon>
        <taxon>Alphaproteobacteria</taxon>
        <taxon>Rhodobacterales</taxon>
        <taxon>Paracoccaceae</taxon>
        <taxon>Halovulum</taxon>
    </lineage>
</organism>
<evidence type="ECO:0000313" key="2">
    <source>
        <dbReference type="EMBL" id="NNU80539.1"/>
    </source>
</evidence>
<evidence type="ECO:0000256" key="1">
    <source>
        <dbReference type="SAM" id="MobiDB-lite"/>
    </source>
</evidence>
<sequence length="140" mass="15658">MVESPDAAMFCGAFRPPWSSGSETAAVNHGRKKDEAERRPGHDIPPGVHGQKENGMSRNQKKIEVLSREIEQKKALLSDLAQKAKEESRRADARRKIIYGGAFLAFLETVPAEQAPRIKARIDAMITNRKDRHFLGLPEL</sequence>
<dbReference type="AlphaFoldDB" id="A0A849L2M8"/>
<accession>A0A849L2M8</accession>
<dbReference type="RefSeq" id="WP_171324386.1">
    <property type="nucleotide sequence ID" value="NZ_JABFBC010000001.1"/>
</dbReference>
<keyword evidence="3" id="KW-1185">Reference proteome</keyword>
<reference evidence="2 3" key="1">
    <citation type="submission" date="2020-05" db="EMBL/GenBank/DDBJ databases">
        <title>Gimesia benthica sp. nov., a novel planctomycete isolated from a deep-sea water sample of the Northwest Indian Ocean.</title>
        <authorList>
            <person name="Wang J."/>
            <person name="Ruan C."/>
            <person name="Song L."/>
            <person name="Zhu Y."/>
            <person name="Li A."/>
            <person name="Zheng X."/>
            <person name="Wang L."/>
            <person name="Lu Z."/>
            <person name="Huang Y."/>
            <person name="Du W."/>
            <person name="Zhou Y."/>
            <person name="Huang L."/>
            <person name="Dai X."/>
        </authorList>
    </citation>
    <scope>NUCLEOTIDE SEQUENCE [LARGE SCALE GENOMIC DNA]</scope>
    <source>
        <strain evidence="2 3">YYQ-30</strain>
    </source>
</reference>